<dbReference type="EMBL" id="CP073100">
    <property type="protein sequence ID" value="QUE52153.1"/>
    <property type="molecule type" value="Genomic_DNA"/>
</dbReference>
<feature type="region of interest" description="Disordered" evidence="1">
    <location>
        <begin position="180"/>
        <end position="199"/>
    </location>
</feature>
<evidence type="ECO:0000256" key="1">
    <source>
        <dbReference type="SAM" id="MobiDB-lite"/>
    </source>
</evidence>
<name>A0A975J175_9BACT</name>
<dbReference type="KEGG" id="lamb:KBB96_04495"/>
<evidence type="ECO:0000313" key="2">
    <source>
        <dbReference type="EMBL" id="QUE52153.1"/>
    </source>
</evidence>
<sequence>MFSLRFRLRLAWQIFGFCLLPVLPLRGEDAGAMLDDPTVYFKIVKAIQDSRIEVLKPKVTENTSYHLKSVEYLGYVTRFGKRYYIAQAFFLRSSPQGRETPPPRGHSTLLILDSKCRIVSHGWDGETDLHLSGTVLESGGKPVLDFEDMDIRVRHSGWIWGGSHLPYPFEDRISDEDWESGAFREKDRQRAEQEKAKKH</sequence>
<accession>A0A975J175</accession>
<keyword evidence="3" id="KW-1185">Reference proteome</keyword>
<dbReference type="Proteomes" id="UP000676169">
    <property type="component" value="Chromosome"/>
</dbReference>
<feature type="compositionally biased region" description="Basic and acidic residues" evidence="1">
    <location>
        <begin position="182"/>
        <end position="199"/>
    </location>
</feature>
<reference evidence="2" key="1">
    <citation type="submission" date="2021-04" db="EMBL/GenBank/DDBJ databases">
        <title>Luteolibacter sp. 32A isolated from the skin of an Anderson's salamander (Ambystoma andersonii).</title>
        <authorList>
            <person name="Spergser J."/>
            <person name="Busse H.-J."/>
        </authorList>
    </citation>
    <scope>NUCLEOTIDE SEQUENCE</scope>
    <source>
        <strain evidence="2">32A</strain>
    </source>
</reference>
<organism evidence="2 3">
    <name type="scientific">Luteolibacter ambystomatis</name>
    <dbReference type="NCBI Taxonomy" id="2824561"/>
    <lineage>
        <taxon>Bacteria</taxon>
        <taxon>Pseudomonadati</taxon>
        <taxon>Verrucomicrobiota</taxon>
        <taxon>Verrucomicrobiia</taxon>
        <taxon>Verrucomicrobiales</taxon>
        <taxon>Verrucomicrobiaceae</taxon>
        <taxon>Luteolibacter</taxon>
    </lineage>
</organism>
<proteinExistence type="predicted"/>
<protein>
    <submittedName>
        <fullName evidence="2">Uncharacterized protein</fullName>
    </submittedName>
</protein>
<evidence type="ECO:0000313" key="3">
    <source>
        <dbReference type="Proteomes" id="UP000676169"/>
    </source>
</evidence>
<dbReference type="RefSeq" id="WP_211632779.1">
    <property type="nucleotide sequence ID" value="NZ_CP073100.1"/>
</dbReference>
<gene>
    <name evidence="2" type="ORF">KBB96_04495</name>
</gene>
<dbReference type="AlphaFoldDB" id="A0A975J175"/>